<dbReference type="OrthoDB" id="2943409at2"/>
<keyword evidence="1" id="KW-0812">Transmembrane</keyword>
<feature type="transmembrane region" description="Helical" evidence="1">
    <location>
        <begin position="56"/>
        <end position="72"/>
    </location>
</feature>
<protein>
    <submittedName>
        <fullName evidence="2">Uncharacterized protein</fullName>
    </submittedName>
</protein>
<dbReference type="EMBL" id="CP006988">
    <property type="protein sequence ID" value="AIC30005.1"/>
    <property type="molecule type" value="Genomic_DNA"/>
</dbReference>
<geneLocation type="plasmid" evidence="2 3">
    <name>pRetIE4771b</name>
</geneLocation>
<accession>A0A060ID76</accession>
<evidence type="ECO:0000256" key="1">
    <source>
        <dbReference type="SAM" id="Phobius"/>
    </source>
</evidence>
<evidence type="ECO:0000313" key="2">
    <source>
        <dbReference type="EMBL" id="AIC30005.1"/>
    </source>
</evidence>
<keyword evidence="1" id="KW-0472">Membrane</keyword>
<keyword evidence="2" id="KW-0614">Plasmid</keyword>
<feature type="transmembrane region" description="Helical" evidence="1">
    <location>
        <begin position="168"/>
        <end position="187"/>
    </location>
</feature>
<dbReference type="KEGG" id="rei:IE4771_PB00277"/>
<dbReference type="RefSeq" id="WP_051649929.1">
    <property type="nucleotide sequence ID" value="NZ_CP006988.1"/>
</dbReference>
<sequence length="299" mass="33402">MIPEKQNGTDAQKLLKARQQLWHQAQRTMILQIVFTVVVPIVLALAALLYPVIRPYGATFALFISVVDASLLDRAYRGLMKRAAKASEQFDCTVLELPWNDFLVGGKLDPETIHEEATSYERRTSDNALKDWYSPAAAALPDHLSRIVCQRTNLWYDAKLRTAYSNSIPTALCMICAALAFAGLLVNLTLSDFVLTVLAPMAPLVLWSVREYFRQRDAAAGQDSLKASAEAFWKAASYSQITSADATKKSREFQDAIFNRRASSPLLPPGIYWTYRSRLEEQMNVGAEALIAEHVSKQP</sequence>
<gene>
    <name evidence="2" type="ORF">IE4771_PB00277</name>
</gene>
<name>A0A060ID76_RHIET</name>
<proteinExistence type="predicted"/>
<dbReference type="Pfam" id="PF18159">
    <property type="entry name" value="S_4TM"/>
    <property type="match status" value="1"/>
</dbReference>
<organism evidence="2 3">
    <name type="scientific">Rhizobium etli bv. mimosae str. IE4771</name>
    <dbReference type="NCBI Taxonomy" id="1432050"/>
    <lineage>
        <taxon>Bacteria</taxon>
        <taxon>Pseudomonadati</taxon>
        <taxon>Pseudomonadota</taxon>
        <taxon>Alphaproteobacteria</taxon>
        <taxon>Hyphomicrobiales</taxon>
        <taxon>Rhizobiaceae</taxon>
        <taxon>Rhizobium/Agrobacterium group</taxon>
        <taxon>Rhizobium</taxon>
    </lineage>
</organism>
<reference evidence="2 3" key="1">
    <citation type="submission" date="2013-12" db="EMBL/GenBank/DDBJ databases">
        <title>Complete genome sequence of Rhizobium etli bv. mimosae IE4771.</title>
        <authorList>
            <person name="Bustos P."/>
            <person name="Santamaria R.I."/>
            <person name="Lozano L."/>
            <person name="Ormeno-Orrillo E."/>
            <person name="Rogel M.A."/>
            <person name="Romero D."/>
            <person name="Cevallos M.A."/>
            <person name="Martinez-Romero E."/>
            <person name="Gonzalez V."/>
        </authorList>
    </citation>
    <scope>NUCLEOTIDE SEQUENCE [LARGE SCALE GENOMIC DNA]</scope>
    <source>
        <strain evidence="2 3">IE4771</strain>
        <plasmid evidence="3">Plasmid pRetIE4771b</plasmid>
    </source>
</reference>
<feature type="transmembrane region" description="Helical" evidence="1">
    <location>
        <begin position="29"/>
        <end position="50"/>
    </location>
</feature>
<keyword evidence="1" id="KW-1133">Transmembrane helix</keyword>
<evidence type="ECO:0000313" key="3">
    <source>
        <dbReference type="Proteomes" id="UP000027180"/>
    </source>
</evidence>
<dbReference type="AlphaFoldDB" id="A0A060ID76"/>
<dbReference type="HOGENOM" id="CLU_077101_0_0_5"/>
<feature type="transmembrane region" description="Helical" evidence="1">
    <location>
        <begin position="193"/>
        <end position="209"/>
    </location>
</feature>
<dbReference type="InterPro" id="IPR049920">
    <property type="entry name" value="IK1_05631-like"/>
</dbReference>
<dbReference type="Proteomes" id="UP000027180">
    <property type="component" value="Plasmid pRetIE4771b"/>
</dbReference>